<dbReference type="FunFam" id="3.10.580.10:FF:000053">
    <property type="entry name" value="Unplaced genomic scaffold supercont1.12, whole genome shotgun sequence"/>
    <property type="match status" value="1"/>
</dbReference>
<dbReference type="RefSeq" id="XP_009551370.1">
    <property type="nucleotide sequence ID" value="XM_009553075.1"/>
</dbReference>
<feature type="compositionally biased region" description="Basic and acidic residues" evidence="6">
    <location>
        <begin position="489"/>
        <end position="498"/>
    </location>
</feature>
<keyword evidence="3 5" id="KW-1133">Transmembrane helix</keyword>
<gene>
    <name evidence="9" type="ORF">HETIRDRAFT_421928</name>
</gene>
<dbReference type="SUPFAM" id="SSF54631">
    <property type="entry name" value="CBS-domain pair"/>
    <property type="match status" value="1"/>
</dbReference>
<dbReference type="eggNOG" id="KOG2118">
    <property type="taxonomic scope" value="Eukaryota"/>
</dbReference>
<feature type="transmembrane region" description="Helical" evidence="7">
    <location>
        <begin position="62"/>
        <end position="87"/>
    </location>
</feature>
<dbReference type="InterPro" id="IPR046342">
    <property type="entry name" value="CBS_dom_sf"/>
</dbReference>
<dbReference type="GeneID" id="20673763"/>
<dbReference type="EMBL" id="KI925464">
    <property type="protein sequence ID" value="ETW76469.1"/>
    <property type="molecule type" value="Genomic_DNA"/>
</dbReference>
<reference evidence="9 10" key="1">
    <citation type="journal article" date="2012" name="New Phytol.">
        <title>Insight into trade-off between wood decay and parasitism from the genome of a fungal forest pathogen.</title>
        <authorList>
            <person name="Olson A."/>
            <person name="Aerts A."/>
            <person name="Asiegbu F."/>
            <person name="Belbahri L."/>
            <person name="Bouzid O."/>
            <person name="Broberg A."/>
            <person name="Canback B."/>
            <person name="Coutinho P.M."/>
            <person name="Cullen D."/>
            <person name="Dalman K."/>
            <person name="Deflorio G."/>
            <person name="van Diepen L.T."/>
            <person name="Dunand C."/>
            <person name="Duplessis S."/>
            <person name="Durling M."/>
            <person name="Gonthier P."/>
            <person name="Grimwood J."/>
            <person name="Fossdal C.G."/>
            <person name="Hansson D."/>
            <person name="Henrissat B."/>
            <person name="Hietala A."/>
            <person name="Himmelstrand K."/>
            <person name="Hoffmeister D."/>
            <person name="Hogberg N."/>
            <person name="James T.Y."/>
            <person name="Karlsson M."/>
            <person name="Kohler A."/>
            <person name="Kues U."/>
            <person name="Lee Y.H."/>
            <person name="Lin Y.C."/>
            <person name="Lind M."/>
            <person name="Lindquist E."/>
            <person name="Lombard V."/>
            <person name="Lucas S."/>
            <person name="Lunden K."/>
            <person name="Morin E."/>
            <person name="Murat C."/>
            <person name="Park J."/>
            <person name="Raffaello T."/>
            <person name="Rouze P."/>
            <person name="Salamov A."/>
            <person name="Schmutz J."/>
            <person name="Solheim H."/>
            <person name="Stahlberg J."/>
            <person name="Velez H."/>
            <person name="de Vries R.P."/>
            <person name="Wiebenga A."/>
            <person name="Woodward S."/>
            <person name="Yakovlev I."/>
            <person name="Garbelotto M."/>
            <person name="Martin F."/>
            <person name="Grigoriev I.V."/>
            <person name="Stenlid J."/>
        </authorList>
    </citation>
    <scope>NUCLEOTIDE SEQUENCE [LARGE SCALE GENOMIC DNA]</scope>
    <source>
        <strain evidence="9 10">TC 32-1</strain>
    </source>
</reference>
<evidence type="ECO:0000256" key="6">
    <source>
        <dbReference type="SAM" id="MobiDB-lite"/>
    </source>
</evidence>
<feature type="transmembrane region" description="Helical" evidence="7">
    <location>
        <begin position="188"/>
        <end position="208"/>
    </location>
</feature>
<dbReference type="InterPro" id="IPR044751">
    <property type="entry name" value="Ion_transp-like_CBS"/>
</dbReference>
<dbReference type="GO" id="GO:0005737">
    <property type="term" value="C:cytoplasm"/>
    <property type="evidence" value="ECO:0007669"/>
    <property type="project" value="TreeGrafter"/>
</dbReference>
<evidence type="ECO:0000313" key="9">
    <source>
        <dbReference type="EMBL" id="ETW76469.1"/>
    </source>
</evidence>
<feature type="compositionally biased region" description="Gly residues" evidence="6">
    <location>
        <begin position="821"/>
        <end position="840"/>
    </location>
</feature>
<feature type="compositionally biased region" description="Polar residues" evidence="6">
    <location>
        <begin position="442"/>
        <end position="451"/>
    </location>
</feature>
<dbReference type="KEGG" id="hir:HETIRDRAFT_421928"/>
<feature type="compositionally biased region" description="Acidic residues" evidence="6">
    <location>
        <begin position="844"/>
        <end position="854"/>
    </location>
</feature>
<dbReference type="InterPro" id="IPR045095">
    <property type="entry name" value="ACDP"/>
</dbReference>
<dbReference type="CDD" id="cd04590">
    <property type="entry name" value="CBS_pair_CorC_HlyC_assoc"/>
    <property type="match status" value="1"/>
</dbReference>
<keyword evidence="10" id="KW-1185">Reference proteome</keyword>
<dbReference type="InterPro" id="IPR002550">
    <property type="entry name" value="CNNM"/>
</dbReference>
<protein>
    <recommendedName>
        <fullName evidence="8">CNNM transmembrane domain-containing protein</fullName>
    </recommendedName>
</protein>
<dbReference type="OrthoDB" id="5353557at2759"/>
<feature type="compositionally biased region" description="Basic and acidic residues" evidence="6">
    <location>
        <begin position="855"/>
        <end position="871"/>
    </location>
</feature>
<dbReference type="PANTHER" id="PTHR12064">
    <property type="entry name" value="METAL TRANSPORTER CNNM"/>
    <property type="match status" value="1"/>
</dbReference>
<feature type="transmembrane region" description="Helical" evidence="7">
    <location>
        <begin position="147"/>
        <end position="167"/>
    </location>
</feature>
<comment type="subcellular location">
    <subcellularLocation>
        <location evidence="1">Membrane</location>
        <topology evidence="1">Multi-pass membrane protein</topology>
    </subcellularLocation>
</comment>
<dbReference type="Gene3D" id="3.10.580.10">
    <property type="entry name" value="CBS-domain"/>
    <property type="match status" value="2"/>
</dbReference>
<feature type="compositionally biased region" description="Acidic residues" evidence="6">
    <location>
        <begin position="403"/>
        <end position="412"/>
    </location>
</feature>
<evidence type="ECO:0000259" key="8">
    <source>
        <dbReference type="PROSITE" id="PS51846"/>
    </source>
</evidence>
<feature type="region of interest" description="Disordered" evidence="6">
    <location>
        <begin position="393"/>
        <end position="498"/>
    </location>
</feature>
<feature type="compositionally biased region" description="Basic residues" evidence="6">
    <location>
        <begin position="460"/>
        <end position="475"/>
    </location>
</feature>
<accession>W4JSN5</accession>
<feature type="compositionally biased region" description="Polar residues" evidence="6">
    <location>
        <begin position="677"/>
        <end position="690"/>
    </location>
</feature>
<evidence type="ECO:0000256" key="2">
    <source>
        <dbReference type="ARBA" id="ARBA00022692"/>
    </source>
</evidence>
<evidence type="ECO:0000256" key="7">
    <source>
        <dbReference type="SAM" id="Phobius"/>
    </source>
</evidence>
<dbReference type="PANTHER" id="PTHR12064:SF90">
    <property type="entry name" value="CNNM TRANSMEMBRANE DOMAIN-CONTAINING PROTEIN"/>
    <property type="match status" value="1"/>
</dbReference>
<name>W4JSN5_HETIT</name>
<dbReference type="InParanoid" id="W4JSN5"/>
<dbReference type="AlphaFoldDB" id="W4JSN5"/>
<dbReference type="Pfam" id="PF01595">
    <property type="entry name" value="CNNM"/>
    <property type="match status" value="1"/>
</dbReference>
<feature type="compositionally biased region" description="Low complexity" evidence="6">
    <location>
        <begin position="611"/>
        <end position="629"/>
    </location>
</feature>
<feature type="region of interest" description="Disordered" evidence="6">
    <location>
        <begin position="575"/>
        <end position="637"/>
    </location>
</feature>
<dbReference type="GO" id="GO:0010960">
    <property type="term" value="P:magnesium ion homeostasis"/>
    <property type="evidence" value="ECO:0007669"/>
    <property type="project" value="InterPro"/>
</dbReference>
<feature type="region of interest" description="Disordered" evidence="6">
    <location>
        <begin position="660"/>
        <end position="690"/>
    </location>
</feature>
<feature type="compositionally biased region" description="Basic and acidic residues" evidence="6">
    <location>
        <begin position="421"/>
        <end position="439"/>
    </location>
</feature>
<feature type="domain" description="CNNM transmembrane" evidence="8">
    <location>
        <begin position="58"/>
        <end position="242"/>
    </location>
</feature>
<organism evidence="9 10">
    <name type="scientific">Heterobasidion irregulare (strain TC 32-1)</name>
    <dbReference type="NCBI Taxonomy" id="747525"/>
    <lineage>
        <taxon>Eukaryota</taxon>
        <taxon>Fungi</taxon>
        <taxon>Dikarya</taxon>
        <taxon>Basidiomycota</taxon>
        <taxon>Agaricomycotina</taxon>
        <taxon>Agaricomycetes</taxon>
        <taxon>Russulales</taxon>
        <taxon>Bondarzewiaceae</taxon>
        <taxon>Heterobasidion</taxon>
        <taxon>Heterobasidion annosum species complex</taxon>
    </lineage>
</organism>
<evidence type="ECO:0000256" key="3">
    <source>
        <dbReference type="ARBA" id="ARBA00022989"/>
    </source>
</evidence>
<keyword evidence="4 5" id="KW-0472">Membrane</keyword>
<evidence type="ECO:0000256" key="1">
    <source>
        <dbReference type="ARBA" id="ARBA00004141"/>
    </source>
</evidence>
<feature type="region of interest" description="Disordered" evidence="6">
    <location>
        <begin position="702"/>
        <end position="721"/>
    </location>
</feature>
<dbReference type="STRING" id="747525.W4JSN5"/>
<dbReference type="GO" id="GO:0016020">
    <property type="term" value="C:membrane"/>
    <property type="evidence" value="ECO:0007669"/>
    <property type="project" value="UniProtKB-SubCell"/>
</dbReference>
<dbReference type="HOGENOM" id="CLU_011310_2_0_1"/>
<feature type="transmembrane region" description="Helical" evidence="7">
    <location>
        <begin position="121"/>
        <end position="141"/>
    </location>
</feature>
<sequence length="881" mass="93289">MVPSPLLTSISPSASSFLLSIAASVSHHVPLFSNPLSAAPAVSPGLHTFARREESEPHDTKFIVFATLIPVLVILSGVFAGLTLGYMSLDETQLQVLSISGTPQQRKYANKIMPIRKNGHLLLVTLLLANMIVNETLPVISDPILGGGVQSVVVSTVLIVIFAEIIPQSVCTRHGLLVGAKMAPFVRVLLYTLGIVAWPVAKLLEFILGPHHGIIYRRAELKELIAMHSSMGIHGGDLRSDTVTIIGATLDLQEKTAKQAMTKIDNVFMLSIDAKLDYKTLKQVCATGHSRVPVYEEVEMPDNEGQLVKVKKIVGVLLVKQCVLLDPKDAVPVRSVPLNKVPSVAQNEPLLGILDKFQEGRSHMAIVSRFSVEKAASVKKAVKKGLTQRLKDRVGISDSSSSDTDEEEDESGDAASASRGSSDHDVTLKGDTLWERDFTAPKSGSHSNSGESPKEERGHFSFRKKRKNGRKKRRSRPTDLEMGVVNTTETHESKDENKEEVAKAAELQKAKKDSFVQLPKFKPGLEQSMPADAVLSREGAGLFLQGYDPFISPLGIITLEDVLEELIGEEIYDEFDPEGAGHGEPSGYIPPQSNSLSAIHTLPRKGSAPQLSSTTSDTLTLNMHGKPVNSAPPVPAPSATSGIIRPIAIPALKGLSFLTTRSRSAPPTPRPQDVKDPSNSGGDASGSTSGYLAEKVADGDDRTVDAVSSAQDQGLAPPSIIVDGPASVQAGLVVEESLRAAVRVQQQQQGVSRSASPAPSIEARIYDRNRARRVSQTQVGAGAAIGVGGSSTGGLSAGSSALRVATPSSKGGRFKSSPLGSVGGVGVSGVDGASGGGSGRGMEAVDENEGTDVTDEGRRIPDGMEKVGPDKGDEEEQGYTV</sequence>
<feature type="region of interest" description="Disordered" evidence="6">
    <location>
        <begin position="807"/>
        <end position="881"/>
    </location>
</feature>
<evidence type="ECO:0000256" key="5">
    <source>
        <dbReference type="PROSITE-ProRule" id="PRU01193"/>
    </source>
</evidence>
<evidence type="ECO:0000313" key="10">
    <source>
        <dbReference type="Proteomes" id="UP000030671"/>
    </source>
</evidence>
<evidence type="ECO:0000256" key="4">
    <source>
        <dbReference type="ARBA" id="ARBA00023136"/>
    </source>
</evidence>
<dbReference type="Proteomes" id="UP000030671">
    <property type="component" value="Unassembled WGS sequence"/>
</dbReference>
<feature type="compositionally biased region" description="Acidic residues" evidence="6">
    <location>
        <begin position="872"/>
        <end position="881"/>
    </location>
</feature>
<proteinExistence type="predicted"/>
<keyword evidence="2 5" id="KW-0812">Transmembrane</keyword>
<dbReference type="GO" id="GO:0030026">
    <property type="term" value="P:intracellular manganese ion homeostasis"/>
    <property type="evidence" value="ECO:0007669"/>
    <property type="project" value="TreeGrafter"/>
</dbReference>
<dbReference type="PROSITE" id="PS51846">
    <property type="entry name" value="CNNM"/>
    <property type="match status" value="1"/>
</dbReference>